<evidence type="ECO:0000256" key="3">
    <source>
        <dbReference type="ARBA" id="ARBA00022989"/>
    </source>
</evidence>
<gene>
    <name evidence="6" type="ORF">DSTB1V02_LOCUS9151</name>
</gene>
<reference evidence="6" key="1">
    <citation type="submission" date="2020-11" db="EMBL/GenBank/DDBJ databases">
        <authorList>
            <person name="Tran Van P."/>
        </authorList>
    </citation>
    <scope>NUCLEOTIDE SEQUENCE</scope>
</reference>
<evidence type="ECO:0000256" key="1">
    <source>
        <dbReference type="ARBA" id="ARBA00004141"/>
    </source>
</evidence>
<dbReference type="Proteomes" id="UP000677054">
    <property type="component" value="Unassembled WGS sequence"/>
</dbReference>
<accession>A0A7R9A8D5</accession>
<protein>
    <submittedName>
        <fullName evidence="6">Uncharacterized protein</fullName>
    </submittedName>
</protein>
<dbReference type="GO" id="GO:0015271">
    <property type="term" value="F:outward rectifier potassium channel activity"/>
    <property type="evidence" value="ECO:0007669"/>
    <property type="project" value="TreeGrafter"/>
</dbReference>
<sequence length="108" mass="12270">MRFSNWLLLGFAIAFLSYLCIGALIFGLVESPAEHKIEEELLEKKQLFLNLHPCVTEDALEELIELIEKANNRGVSASRNFTREPNWSFGQAFFFSGTVVTTIGRKFV</sequence>
<evidence type="ECO:0000313" key="7">
    <source>
        <dbReference type="Proteomes" id="UP000677054"/>
    </source>
</evidence>
<dbReference type="InterPro" id="IPR003280">
    <property type="entry name" value="2pore_dom_K_chnl"/>
</dbReference>
<proteinExistence type="predicted"/>
<keyword evidence="2 5" id="KW-0812">Transmembrane</keyword>
<dbReference type="GO" id="GO:0022841">
    <property type="term" value="F:potassium ion leak channel activity"/>
    <property type="evidence" value="ECO:0007669"/>
    <property type="project" value="TreeGrafter"/>
</dbReference>
<dbReference type="PANTHER" id="PTHR11003:SF291">
    <property type="entry name" value="IP11374P"/>
    <property type="match status" value="1"/>
</dbReference>
<dbReference type="AlphaFoldDB" id="A0A7R9A8D5"/>
<evidence type="ECO:0000313" key="6">
    <source>
        <dbReference type="EMBL" id="CAD7249353.1"/>
    </source>
</evidence>
<dbReference type="EMBL" id="CAJPEV010002248">
    <property type="protein sequence ID" value="CAG0896265.1"/>
    <property type="molecule type" value="Genomic_DNA"/>
</dbReference>
<keyword evidence="3 5" id="KW-1133">Transmembrane helix</keyword>
<dbReference type="PANTHER" id="PTHR11003">
    <property type="entry name" value="POTASSIUM CHANNEL, SUBFAMILY K"/>
    <property type="match status" value="1"/>
</dbReference>
<dbReference type="OrthoDB" id="297496at2759"/>
<comment type="subcellular location">
    <subcellularLocation>
        <location evidence="1">Membrane</location>
        <topology evidence="1">Multi-pass membrane protein</topology>
    </subcellularLocation>
</comment>
<feature type="transmembrane region" description="Helical" evidence="5">
    <location>
        <begin position="6"/>
        <end position="29"/>
    </location>
</feature>
<name>A0A7R9A8D5_9CRUS</name>
<dbReference type="Gene3D" id="1.10.287.70">
    <property type="match status" value="1"/>
</dbReference>
<keyword evidence="7" id="KW-1185">Reference proteome</keyword>
<evidence type="ECO:0000256" key="2">
    <source>
        <dbReference type="ARBA" id="ARBA00022692"/>
    </source>
</evidence>
<keyword evidence="4 5" id="KW-0472">Membrane</keyword>
<dbReference type="GO" id="GO:0030322">
    <property type="term" value="P:stabilization of membrane potential"/>
    <property type="evidence" value="ECO:0007669"/>
    <property type="project" value="TreeGrafter"/>
</dbReference>
<evidence type="ECO:0000256" key="4">
    <source>
        <dbReference type="ARBA" id="ARBA00023136"/>
    </source>
</evidence>
<dbReference type="GO" id="GO:0005886">
    <property type="term" value="C:plasma membrane"/>
    <property type="evidence" value="ECO:0007669"/>
    <property type="project" value="TreeGrafter"/>
</dbReference>
<evidence type="ECO:0000256" key="5">
    <source>
        <dbReference type="SAM" id="Phobius"/>
    </source>
</evidence>
<dbReference type="EMBL" id="LR901765">
    <property type="protein sequence ID" value="CAD7249353.1"/>
    <property type="molecule type" value="Genomic_DNA"/>
</dbReference>
<organism evidence="6">
    <name type="scientific">Darwinula stevensoni</name>
    <dbReference type="NCBI Taxonomy" id="69355"/>
    <lineage>
        <taxon>Eukaryota</taxon>
        <taxon>Metazoa</taxon>
        <taxon>Ecdysozoa</taxon>
        <taxon>Arthropoda</taxon>
        <taxon>Crustacea</taxon>
        <taxon>Oligostraca</taxon>
        <taxon>Ostracoda</taxon>
        <taxon>Podocopa</taxon>
        <taxon>Podocopida</taxon>
        <taxon>Darwinulocopina</taxon>
        <taxon>Darwinuloidea</taxon>
        <taxon>Darwinulidae</taxon>
        <taxon>Darwinula</taxon>
    </lineage>
</organism>
<dbReference type="SUPFAM" id="SSF81324">
    <property type="entry name" value="Voltage-gated potassium channels"/>
    <property type="match status" value="1"/>
</dbReference>